<accession>A0A1H0YVS8</accession>
<proteinExistence type="predicted"/>
<keyword evidence="2" id="KW-1185">Reference proteome</keyword>
<sequence length="57" mass="6736">MEFVQFTGEETEKEFSEKCLKQWEISIEQDPVRALMQLGSMFAEVRHRVAELEEDAE</sequence>
<dbReference type="EMBL" id="FNJW01000008">
    <property type="protein sequence ID" value="SDQ19244.1"/>
    <property type="molecule type" value="Genomic_DNA"/>
</dbReference>
<name>A0A1H0YVS8_9LACT</name>
<gene>
    <name evidence="1" type="ORF">SAMN04487752_1181</name>
</gene>
<dbReference type="Proteomes" id="UP000199481">
    <property type="component" value="Unassembled WGS sequence"/>
</dbReference>
<evidence type="ECO:0000313" key="2">
    <source>
        <dbReference type="Proteomes" id="UP000199481"/>
    </source>
</evidence>
<dbReference type="RefSeq" id="WP_176944082.1">
    <property type="nucleotide sequence ID" value="NZ_CP084916.1"/>
</dbReference>
<dbReference type="AlphaFoldDB" id="A0A1H0YVS8"/>
<organism evidence="1 2">
    <name type="scientific">Carnobacterium viridans</name>
    <dbReference type="NCBI Taxonomy" id="174587"/>
    <lineage>
        <taxon>Bacteria</taxon>
        <taxon>Bacillati</taxon>
        <taxon>Bacillota</taxon>
        <taxon>Bacilli</taxon>
        <taxon>Lactobacillales</taxon>
        <taxon>Carnobacteriaceae</taxon>
        <taxon>Carnobacterium</taxon>
    </lineage>
</organism>
<protein>
    <submittedName>
        <fullName evidence="1">Uncharacterized protein</fullName>
    </submittedName>
</protein>
<evidence type="ECO:0000313" key="1">
    <source>
        <dbReference type="EMBL" id="SDQ19244.1"/>
    </source>
</evidence>
<reference evidence="2" key="1">
    <citation type="submission" date="2016-10" db="EMBL/GenBank/DDBJ databases">
        <authorList>
            <person name="Varghese N."/>
            <person name="Submissions S."/>
        </authorList>
    </citation>
    <scope>NUCLEOTIDE SEQUENCE [LARGE SCALE GENOMIC DNA]</scope>
    <source>
        <strain evidence="2">MPL-11</strain>
    </source>
</reference>